<gene>
    <name evidence="2" type="ORF">E6W39_36755</name>
</gene>
<sequence>MEGPALSPREQQLLEEIEADLRTDSVLDTELSTMRVIRMRRLLNLLTPWRRHRRPRPPELGGPPEADGPPPLPGQPA</sequence>
<reference evidence="2 3" key="1">
    <citation type="submission" date="2019-06" db="EMBL/GenBank/DDBJ databases">
        <title>Description of Kitasatospora acidophila sp. nov. isolated from pine grove soil, and reclassification of Streptomyces novaecaesareae to Kitasatospora novaeceasareae comb. nov.</title>
        <authorList>
            <person name="Kim M.J."/>
        </authorList>
    </citation>
    <scope>NUCLEOTIDE SEQUENCE [LARGE SCALE GENOMIC DNA]</scope>
    <source>
        <strain evidence="2 3">MMS16-CNU292</strain>
    </source>
</reference>
<dbReference type="EMBL" id="VIGB01000003">
    <property type="protein sequence ID" value="TQF06729.1"/>
    <property type="molecule type" value="Genomic_DNA"/>
</dbReference>
<evidence type="ECO:0000256" key="1">
    <source>
        <dbReference type="SAM" id="MobiDB-lite"/>
    </source>
</evidence>
<keyword evidence="3" id="KW-1185">Reference proteome</keyword>
<dbReference type="RefSeq" id="WP_141637140.1">
    <property type="nucleotide sequence ID" value="NZ_VIGB01000003.1"/>
</dbReference>
<comment type="caution">
    <text evidence="2">The sequence shown here is derived from an EMBL/GenBank/DDBJ whole genome shotgun (WGS) entry which is preliminary data.</text>
</comment>
<feature type="compositionally biased region" description="Pro residues" evidence="1">
    <location>
        <begin position="58"/>
        <end position="77"/>
    </location>
</feature>
<dbReference type="OrthoDB" id="4329386at2"/>
<dbReference type="AlphaFoldDB" id="A0A540WCE9"/>
<dbReference type="Proteomes" id="UP000319103">
    <property type="component" value="Unassembled WGS sequence"/>
</dbReference>
<proteinExistence type="predicted"/>
<organism evidence="2 3">
    <name type="scientific">Kitasatospora acidiphila</name>
    <dbReference type="NCBI Taxonomy" id="2567942"/>
    <lineage>
        <taxon>Bacteria</taxon>
        <taxon>Bacillati</taxon>
        <taxon>Actinomycetota</taxon>
        <taxon>Actinomycetes</taxon>
        <taxon>Kitasatosporales</taxon>
        <taxon>Streptomycetaceae</taxon>
        <taxon>Kitasatospora</taxon>
    </lineage>
</organism>
<feature type="region of interest" description="Disordered" evidence="1">
    <location>
        <begin position="48"/>
        <end position="77"/>
    </location>
</feature>
<protein>
    <submittedName>
        <fullName evidence="2">Uncharacterized protein</fullName>
    </submittedName>
</protein>
<evidence type="ECO:0000313" key="2">
    <source>
        <dbReference type="EMBL" id="TQF06729.1"/>
    </source>
</evidence>
<accession>A0A540WCE9</accession>
<evidence type="ECO:0000313" key="3">
    <source>
        <dbReference type="Proteomes" id="UP000319103"/>
    </source>
</evidence>
<name>A0A540WCE9_9ACTN</name>